<dbReference type="InterPro" id="IPR011335">
    <property type="entry name" value="Restrct_endonuc-II-like"/>
</dbReference>
<evidence type="ECO:0000256" key="9">
    <source>
        <dbReference type="ARBA" id="ARBA00023204"/>
    </source>
</evidence>
<dbReference type="GO" id="GO:0003677">
    <property type="term" value="F:DNA binding"/>
    <property type="evidence" value="ECO:0007669"/>
    <property type="project" value="UniProtKB-KW"/>
</dbReference>
<dbReference type="RefSeq" id="WP_093730512.1">
    <property type="nucleotide sequence ID" value="NZ_FMYW01000009.1"/>
</dbReference>
<dbReference type="EMBL" id="FMYW01000009">
    <property type="protein sequence ID" value="SDC52547.1"/>
    <property type="molecule type" value="Genomic_DNA"/>
</dbReference>
<dbReference type="Proteomes" id="UP000198943">
    <property type="component" value="Unassembled WGS sequence"/>
</dbReference>
<evidence type="ECO:0000259" key="11">
    <source>
        <dbReference type="Pfam" id="PF21445"/>
    </source>
</evidence>
<dbReference type="InterPro" id="IPR038726">
    <property type="entry name" value="PDDEXK_AddAB-type"/>
</dbReference>
<sequence>MLHLLCVPAGCSASSDFFAKALQQEYGRSMLVTSSTVLVQKARMQGVNAVNFDYLANAVLRRCGRLHVRRISRKAQELIVGNILQALQEQGRLPYFEKLIAKKGFLRSVTSLMDQLGSCAVTPDEIADAFAHWDGRSGSYRQKDRESAELYREYIRYLIAHDVYDVAGMYRLAAEKLETLIQAEGALQWDTLFFMGFYQFDAWQLSIIRSLSRLCDVWVALPYEAVRPELYGATEFTYGDLMRQAVLEQAILPAGLQRKPSLQHLVSTLRAPEIKPVPADSAIEIWQTEDRQEEMRAVLRDIKQLLRGQTVKADEVAVVVRRMEDYSGLRALCDEYGIPAQLRGSATLAANPVFRCLVTLLSSVSLHGREQAEAWSDLLAQPLQRIALGLPTQIATEIANAHYYTDCKTFVTEVWQKTGCTPLQGLWRTFTELKPEATVEEYCEKILDILSIAELKVKAGQLYKEGQITLTGFKNIACAHDALTLLLQSLPQDYLAGGCGNKKLSCSLFTEALTEKAEGISLNLQPENQEGIAVLSAVNLEEAAFRQVYVLGLREHEFPLFKHENWLYSDRERADLTALGIGLPSSADGYREDIRFFANACAAASERLVLTFFTDDEQGASPYIAEVQSLFTDLKIQVKKTEREIADSLSTRELELALAREGQADFLRQLAEGITEVGGSDRKRLTNETGWNGNLGDPELLRQVERQIGDRFSASKLETYRGCPFRFLVSYVWQQQPAEEVEEDMDPARRGSLLHKVLEKFISNHLGEPLQTSRQEELQAELDRLFSETWHEFAEQGQLYAGDFWQHDKEQQRLLLQQWLHKEIAYSEAGSLRPAYTEMEFGRGSTNLMPLEINGRRIFLNGKIDRIDRAGNSFYITDYKSSQAPKKADFLDTNLQLPLYILAADRLVAAKEGGTVTGGGYYVLKDGERKESFLFVNAQDGKPPWQTYSEMQDEDGNKIPVTDITVLQEKTEQVLADTLCCMGQGGFRPTHTDKCDAYCPAAKICRYRILQPDPGGEERHE</sequence>
<dbReference type="GO" id="GO:0004527">
    <property type="term" value="F:exonuclease activity"/>
    <property type="evidence" value="ECO:0007669"/>
    <property type="project" value="UniProtKB-KW"/>
</dbReference>
<keyword evidence="4" id="KW-0378">Hydrolase</keyword>
<evidence type="ECO:0000256" key="6">
    <source>
        <dbReference type="ARBA" id="ARBA00022839"/>
    </source>
</evidence>
<name>A0A1G6MB48_9FIRM</name>
<dbReference type="Gene3D" id="3.90.320.10">
    <property type="match status" value="1"/>
</dbReference>
<keyword evidence="3" id="KW-0227">DNA damage</keyword>
<evidence type="ECO:0000256" key="8">
    <source>
        <dbReference type="ARBA" id="ARBA00023125"/>
    </source>
</evidence>
<reference evidence="13" key="1">
    <citation type="submission" date="2016-10" db="EMBL/GenBank/DDBJ databases">
        <authorList>
            <person name="Varghese N."/>
            <person name="Submissions S."/>
        </authorList>
    </citation>
    <scope>NUCLEOTIDE SEQUENCE [LARGE SCALE GENOMIC DNA]</scope>
    <source>
        <strain evidence="13">DSM 11005</strain>
    </source>
</reference>
<dbReference type="Pfam" id="PF12705">
    <property type="entry name" value="PDDEXK_1"/>
    <property type="match status" value="1"/>
</dbReference>
<evidence type="ECO:0000313" key="12">
    <source>
        <dbReference type="EMBL" id="SDC52547.1"/>
    </source>
</evidence>
<feature type="domain" description="PD-(D/E)XK endonuclease-like" evidence="10">
    <location>
        <begin position="711"/>
        <end position="1006"/>
    </location>
</feature>
<keyword evidence="1" id="KW-0540">Nuclease</keyword>
<gene>
    <name evidence="12" type="ORF">SAMN04487864_10930</name>
</gene>
<evidence type="ECO:0000256" key="3">
    <source>
        <dbReference type="ARBA" id="ARBA00022763"/>
    </source>
</evidence>
<protein>
    <submittedName>
        <fullName evidence="12">ATP-dependent helicase/DNAse subunit B</fullName>
    </submittedName>
</protein>
<dbReference type="InterPro" id="IPR027417">
    <property type="entry name" value="P-loop_NTPase"/>
</dbReference>
<keyword evidence="5 12" id="KW-0347">Helicase</keyword>
<evidence type="ECO:0000256" key="4">
    <source>
        <dbReference type="ARBA" id="ARBA00022801"/>
    </source>
</evidence>
<keyword evidence="13" id="KW-1185">Reference proteome</keyword>
<keyword evidence="8" id="KW-0238">DNA-binding</keyword>
<evidence type="ECO:0000313" key="13">
    <source>
        <dbReference type="Proteomes" id="UP000198943"/>
    </source>
</evidence>
<dbReference type="SUPFAM" id="SSF52540">
    <property type="entry name" value="P-loop containing nucleoside triphosphate hydrolases"/>
    <property type="match status" value="1"/>
</dbReference>
<dbReference type="InterPro" id="IPR049035">
    <property type="entry name" value="ADDB_N"/>
</dbReference>
<evidence type="ECO:0000256" key="7">
    <source>
        <dbReference type="ARBA" id="ARBA00022840"/>
    </source>
</evidence>
<dbReference type="GO" id="GO:0006281">
    <property type="term" value="P:DNA repair"/>
    <property type="evidence" value="ECO:0007669"/>
    <property type="project" value="UniProtKB-KW"/>
</dbReference>
<keyword evidence="7" id="KW-0067">ATP-binding</keyword>
<feature type="domain" description="ATP-dependent helicase/deoxyribonuclease subunit B N-terminal" evidence="11">
    <location>
        <begin position="43"/>
        <end position="244"/>
    </location>
</feature>
<dbReference type="SUPFAM" id="SSF52980">
    <property type="entry name" value="Restriction endonuclease-like"/>
    <property type="match status" value="1"/>
</dbReference>
<dbReference type="Gene3D" id="3.40.50.300">
    <property type="entry name" value="P-loop containing nucleotide triphosphate hydrolases"/>
    <property type="match status" value="2"/>
</dbReference>
<accession>A0A1G6MB48</accession>
<keyword evidence="2" id="KW-0547">Nucleotide-binding</keyword>
<keyword evidence="9" id="KW-0234">DNA repair</keyword>
<dbReference type="OrthoDB" id="9758506at2"/>
<dbReference type="InterPro" id="IPR011604">
    <property type="entry name" value="PDDEXK-like_dom_sf"/>
</dbReference>
<evidence type="ECO:0000256" key="2">
    <source>
        <dbReference type="ARBA" id="ARBA00022741"/>
    </source>
</evidence>
<evidence type="ECO:0000259" key="10">
    <source>
        <dbReference type="Pfam" id="PF12705"/>
    </source>
</evidence>
<dbReference type="GO" id="GO:0005524">
    <property type="term" value="F:ATP binding"/>
    <property type="evidence" value="ECO:0007669"/>
    <property type="project" value="UniProtKB-KW"/>
</dbReference>
<evidence type="ECO:0000256" key="5">
    <source>
        <dbReference type="ARBA" id="ARBA00022806"/>
    </source>
</evidence>
<dbReference type="GO" id="GO:0004386">
    <property type="term" value="F:helicase activity"/>
    <property type="evidence" value="ECO:0007669"/>
    <property type="project" value="UniProtKB-KW"/>
</dbReference>
<evidence type="ECO:0000256" key="1">
    <source>
        <dbReference type="ARBA" id="ARBA00022722"/>
    </source>
</evidence>
<dbReference type="Pfam" id="PF21445">
    <property type="entry name" value="ADDB_N"/>
    <property type="match status" value="1"/>
</dbReference>
<proteinExistence type="predicted"/>
<organism evidence="12 13">
    <name type="scientific">Succiniclasticum ruminis</name>
    <dbReference type="NCBI Taxonomy" id="40841"/>
    <lineage>
        <taxon>Bacteria</taxon>
        <taxon>Bacillati</taxon>
        <taxon>Bacillota</taxon>
        <taxon>Negativicutes</taxon>
        <taxon>Acidaminococcales</taxon>
        <taxon>Acidaminococcaceae</taxon>
        <taxon>Succiniclasticum</taxon>
    </lineage>
</organism>
<dbReference type="AlphaFoldDB" id="A0A1G6MB48"/>
<keyword evidence="6" id="KW-0269">Exonuclease</keyword>